<comment type="caution">
    <text evidence="3">The sequence shown here is derived from an EMBL/GenBank/DDBJ whole genome shotgun (WGS) entry which is preliminary data.</text>
</comment>
<dbReference type="PANTHER" id="PTHR35562">
    <property type="entry name" value="DNA ENDONUCLEASE SMRA-RELATED"/>
    <property type="match status" value="1"/>
</dbReference>
<accession>A0A8J6TIZ3</accession>
<dbReference type="GO" id="GO:0004520">
    <property type="term" value="F:DNA endonuclease activity"/>
    <property type="evidence" value="ECO:0007669"/>
    <property type="project" value="TreeGrafter"/>
</dbReference>
<sequence>MDTKKRSKLPGMFRPFEDLKTILKNRSFKLAPSVTENSGKSRPKTTSRPNRPSKTAISATVQTISENEKELFMEAMANVRPIARNNLVHPDTHPRPLQISEHDGEAESRLQLENLIKYGEGFVVADTSEYIEGTGYNVHPEFTERLHRGDFSIQAHLDLHGLGVEDARKAFEAFFKETITSGKRAVLIVHGRGLSSPARPVLKSKVVEWLTCGPWRKWVIAFTSARSCDGGAGATYVLLRQRPLTRRFRKRKQTK</sequence>
<dbReference type="PANTHER" id="PTHR35562:SF2">
    <property type="entry name" value="DNA ENDONUCLEASE SMRA-RELATED"/>
    <property type="match status" value="1"/>
</dbReference>
<evidence type="ECO:0000256" key="1">
    <source>
        <dbReference type="SAM" id="MobiDB-lite"/>
    </source>
</evidence>
<organism evidence="3 4">
    <name type="scientific">Candidatus Desulfatibia profunda</name>
    <dbReference type="NCBI Taxonomy" id="2841695"/>
    <lineage>
        <taxon>Bacteria</taxon>
        <taxon>Pseudomonadati</taxon>
        <taxon>Thermodesulfobacteriota</taxon>
        <taxon>Desulfobacteria</taxon>
        <taxon>Desulfobacterales</taxon>
        <taxon>Desulfobacterales incertae sedis</taxon>
        <taxon>Candidatus Desulfatibia</taxon>
    </lineage>
</organism>
<dbReference type="Proteomes" id="UP000603434">
    <property type="component" value="Unassembled WGS sequence"/>
</dbReference>
<name>A0A8J6TIZ3_9BACT</name>
<reference evidence="3 4" key="1">
    <citation type="submission" date="2020-08" db="EMBL/GenBank/DDBJ databases">
        <title>Bridging the membrane lipid divide: bacteria of the FCB group superphylum have the potential to synthesize archaeal ether lipids.</title>
        <authorList>
            <person name="Villanueva L."/>
            <person name="Von Meijenfeldt F.A.B."/>
            <person name="Westbye A.B."/>
            <person name="Yadav S."/>
            <person name="Hopmans E.C."/>
            <person name="Dutilh B.E."/>
            <person name="Sinninghe Damste J.S."/>
        </authorList>
    </citation>
    <scope>NUCLEOTIDE SEQUENCE [LARGE SCALE GENOMIC DNA]</scope>
    <source>
        <strain evidence="3">NIOZ-UU30</strain>
    </source>
</reference>
<evidence type="ECO:0000313" key="3">
    <source>
        <dbReference type="EMBL" id="MBC8361612.1"/>
    </source>
</evidence>
<feature type="region of interest" description="Disordered" evidence="1">
    <location>
        <begin position="29"/>
        <end position="56"/>
    </location>
</feature>
<dbReference type="SMART" id="SM00463">
    <property type="entry name" value="SMR"/>
    <property type="match status" value="1"/>
</dbReference>
<dbReference type="Pfam" id="PF01713">
    <property type="entry name" value="Smr"/>
    <property type="match status" value="1"/>
</dbReference>
<dbReference type="InterPro" id="IPR002625">
    <property type="entry name" value="Smr_dom"/>
</dbReference>
<protein>
    <submittedName>
        <fullName evidence="3">Smr/MutS family protein</fullName>
    </submittedName>
</protein>
<dbReference type="AlphaFoldDB" id="A0A8J6TIZ3"/>
<dbReference type="Gene3D" id="3.30.1370.110">
    <property type="match status" value="1"/>
</dbReference>
<gene>
    <name evidence="3" type="ORF">H8E23_09455</name>
</gene>
<evidence type="ECO:0000313" key="4">
    <source>
        <dbReference type="Proteomes" id="UP000603434"/>
    </source>
</evidence>
<dbReference type="PROSITE" id="PS50828">
    <property type="entry name" value="SMR"/>
    <property type="match status" value="1"/>
</dbReference>
<proteinExistence type="predicted"/>
<feature type="compositionally biased region" description="Polar residues" evidence="1">
    <location>
        <begin position="34"/>
        <end position="56"/>
    </location>
</feature>
<dbReference type="SUPFAM" id="SSF160443">
    <property type="entry name" value="SMR domain-like"/>
    <property type="match status" value="1"/>
</dbReference>
<dbReference type="EMBL" id="JACNJH010000140">
    <property type="protein sequence ID" value="MBC8361612.1"/>
    <property type="molecule type" value="Genomic_DNA"/>
</dbReference>
<dbReference type="InterPro" id="IPR036063">
    <property type="entry name" value="Smr_dom_sf"/>
</dbReference>
<evidence type="ECO:0000259" key="2">
    <source>
        <dbReference type="PROSITE" id="PS50828"/>
    </source>
</evidence>
<feature type="domain" description="Smr" evidence="2">
    <location>
        <begin position="157"/>
        <end position="240"/>
    </location>
</feature>